<dbReference type="InterPro" id="IPR010992">
    <property type="entry name" value="IHF-like_DNA-bd_dom_sf"/>
</dbReference>
<evidence type="ECO:0000256" key="2">
    <source>
        <dbReference type="ARBA" id="ARBA00010529"/>
    </source>
</evidence>
<protein>
    <submittedName>
        <fullName evidence="6">Histone-like DNA-binding protein</fullName>
    </submittedName>
</protein>
<evidence type="ECO:0000256" key="4">
    <source>
        <dbReference type="ARBA" id="ARBA00023125"/>
    </source>
</evidence>
<reference evidence="6" key="1">
    <citation type="submission" date="2005-08" db="EMBL/GenBank/DDBJ databases">
        <title>Complete sequence of Chlorobium chlorochromatii CaD3.</title>
        <authorList>
            <person name="Copeland A."/>
            <person name="Lucas S."/>
            <person name="Lapidus A."/>
            <person name="Barry K."/>
            <person name="Detter J.C."/>
            <person name="Glavina T."/>
            <person name="Hammon N."/>
            <person name="Israni S."/>
            <person name="Pitluck S."/>
            <person name="Bryant D."/>
            <person name="Schmutz J."/>
            <person name="Larimer F."/>
            <person name="Land M."/>
            <person name="Kyrpides N."/>
            <person name="Ivanova N."/>
            <person name="Richardson P."/>
        </authorList>
    </citation>
    <scope>NUCLEOTIDE SEQUENCE [LARGE SCALE GENOMIC DNA]</scope>
    <source>
        <strain evidence="6">CaD3</strain>
    </source>
</reference>
<dbReference type="PROSITE" id="PS00045">
    <property type="entry name" value="HISTONE_LIKE"/>
    <property type="match status" value="1"/>
</dbReference>
<dbReference type="Pfam" id="PF00216">
    <property type="entry name" value="Bac_DNA_binding"/>
    <property type="match status" value="1"/>
</dbReference>
<evidence type="ECO:0000256" key="3">
    <source>
        <dbReference type="ARBA" id="ARBA00023067"/>
    </source>
</evidence>
<dbReference type="InterPro" id="IPR000119">
    <property type="entry name" value="Hist_DNA-bd"/>
</dbReference>
<dbReference type="STRING" id="340177.Cag_0362"/>
<dbReference type="GO" id="GO:1990178">
    <property type="term" value="C:HU-DNA complex"/>
    <property type="evidence" value="ECO:0007669"/>
    <property type="project" value="UniProtKB-ARBA"/>
</dbReference>
<sequence length="91" mass="9579">MSKAELVEKIAKQADLTKADAERALTAFVDVMTASLKAGDDVALVGFGTFSVGDRAERQGRNPQTGETITIAAKKVVKFKPGKALKDEIGG</sequence>
<dbReference type="PANTHER" id="PTHR33175">
    <property type="entry name" value="DNA-BINDING PROTEIN HU"/>
    <property type="match status" value="1"/>
</dbReference>
<dbReference type="PANTHER" id="PTHR33175:SF3">
    <property type="entry name" value="DNA-BINDING PROTEIN HU-BETA"/>
    <property type="match status" value="1"/>
</dbReference>
<name>Q3ATP0_CHLCH</name>
<dbReference type="PRINTS" id="PR01727">
    <property type="entry name" value="DNABINDINGHU"/>
</dbReference>
<dbReference type="SUPFAM" id="SSF47729">
    <property type="entry name" value="IHF-like DNA-binding proteins"/>
    <property type="match status" value="1"/>
</dbReference>
<dbReference type="SMART" id="SM00411">
    <property type="entry name" value="BHL"/>
    <property type="match status" value="1"/>
</dbReference>
<gene>
    <name evidence="6" type="ordered locus">Cag_0362</name>
</gene>
<dbReference type="GO" id="GO:0042802">
    <property type="term" value="F:identical protein binding"/>
    <property type="evidence" value="ECO:0007669"/>
    <property type="project" value="UniProtKB-ARBA"/>
</dbReference>
<dbReference type="CDD" id="cd13831">
    <property type="entry name" value="HU"/>
    <property type="match status" value="1"/>
</dbReference>
<dbReference type="GO" id="GO:0030261">
    <property type="term" value="P:chromosome condensation"/>
    <property type="evidence" value="ECO:0007669"/>
    <property type="project" value="UniProtKB-KW"/>
</dbReference>
<dbReference type="GO" id="GO:0030527">
    <property type="term" value="F:structural constituent of chromatin"/>
    <property type="evidence" value="ECO:0007669"/>
    <property type="project" value="InterPro"/>
</dbReference>
<evidence type="ECO:0000313" key="6">
    <source>
        <dbReference type="EMBL" id="ABB27635.1"/>
    </source>
</evidence>
<dbReference type="AlphaFoldDB" id="Q3ATP0"/>
<dbReference type="KEGG" id="cch:Cag_0362"/>
<evidence type="ECO:0000256" key="5">
    <source>
        <dbReference type="RuleBase" id="RU003939"/>
    </source>
</evidence>
<comment type="similarity">
    <text evidence="2 5">Belongs to the bacterial histone-like protein family.</text>
</comment>
<dbReference type="GO" id="GO:0006270">
    <property type="term" value="P:DNA replication initiation"/>
    <property type="evidence" value="ECO:0007669"/>
    <property type="project" value="UniProtKB-ARBA"/>
</dbReference>
<dbReference type="FunFam" id="4.10.520.10:FF:000001">
    <property type="entry name" value="DNA-binding protein HU"/>
    <property type="match status" value="1"/>
</dbReference>
<dbReference type="InterPro" id="IPR020816">
    <property type="entry name" value="Histone-like_DNA-bd_CS"/>
</dbReference>
<dbReference type="GO" id="GO:0005829">
    <property type="term" value="C:cytosol"/>
    <property type="evidence" value="ECO:0007669"/>
    <property type="project" value="TreeGrafter"/>
</dbReference>
<dbReference type="HOGENOM" id="CLU_105066_3_3_10"/>
<proteinExistence type="inferred from homology"/>
<accession>Q3ATP0</accession>
<dbReference type="GO" id="GO:0003677">
    <property type="term" value="F:DNA binding"/>
    <property type="evidence" value="ECO:0007669"/>
    <property type="project" value="UniProtKB-KW"/>
</dbReference>
<dbReference type="OrthoDB" id="9799835at2"/>
<organism evidence="6">
    <name type="scientific">Chlorobium chlorochromatii (strain CaD3)</name>
    <dbReference type="NCBI Taxonomy" id="340177"/>
    <lineage>
        <taxon>Bacteria</taxon>
        <taxon>Pseudomonadati</taxon>
        <taxon>Chlorobiota</taxon>
        <taxon>Chlorobiia</taxon>
        <taxon>Chlorobiales</taxon>
        <taxon>Chlorobiaceae</taxon>
        <taxon>Chlorobium/Pelodictyon group</taxon>
        <taxon>Chlorobium</taxon>
    </lineage>
</organism>
<keyword evidence="4 6" id="KW-0238">DNA-binding</keyword>
<dbReference type="GO" id="GO:0006351">
    <property type="term" value="P:DNA-templated transcription"/>
    <property type="evidence" value="ECO:0007669"/>
    <property type="project" value="UniProtKB-ARBA"/>
</dbReference>
<dbReference type="eggNOG" id="COG0776">
    <property type="taxonomic scope" value="Bacteria"/>
</dbReference>
<dbReference type="Gene3D" id="4.10.520.10">
    <property type="entry name" value="IHF-like DNA-binding proteins"/>
    <property type="match status" value="1"/>
</dbReference>
<keyword evidence="3" id="KW-0226">DNA condensation</keyword>
<dbReference type="GO" id="GO:1990103">
    <property type="term" value="C:DnaA-HU complex"/>
    <property type="evidence" value="ECO:0007669"/>
    <property type="project" value="UniProtKB-ARBA"/>
</dbReference>
<dbReference type="EMBL" id="CP000108">
    <property type="protein sequence ID" value="ABB27635.1"/>
    <property type="molecule type" value="Genomic_DNA"/>
</dbReference>
<evidence type="ECO:0000256" key="1">
    <source>
        <dbReference type="ARBA" id="ARBA00003819"/>
    </source>
</evidence>
<comment type="function">
    <text evidence="1">Histone-like DNA-binding protein which is capable of wrapping DNA to stabilize it, and thus to prevent its denaturation under extreme environmental conditions.</text>
</comment>